<dbReference type="SMART" id="SM00382">
    <property type="entry name" value="AAA"/>
    <property type="match status" value="1"/>
</dbReference>
<dbReference type="InterPro" id="IPR003439">
    <property type="entry name" value="ABC_transporter-like_ATP-bd"/>
</dbReference>
<sequence length="304" mass="34365">MLEIQHVTKTFGRFKVLEDETFSVPDGEITGFVGLNGAGKTTTMRIASGVIFPNSGDVLVDGYSIVKDKKKASERLAWVPELPIFELDVKAIDYFVYIAGYYGYSTSEARKMGMEMLEKVGLKGFEKRKLENYSQGMKRRFALAVCLISNPKNYLFDEVLNGLDAQGIMYFRNLAASLKKEGKAILFSSHILSEVESLADRVVFIHKGKIVKIMTIDEIRKFATPSLVLRVDKVDNKLLDKLSKFGEPLVNGNQVMVRDFKDDPSKVNSILSSEYKIYEMKMEYSSLEEVFFKIIGVNNETVHI</sequence>
<dbReference type="InterPro" id="IPR017871">
    <property type="entry name" value="ABC_transporter-like_CS"/>
</dbReference>
<dbReference type="InterPro" id="IPR050763">
    <property type="entry name" value="ABC_transporter_ATP-binding"/>
</dbReference>
<dbReference type="PANTHER" id="PTHR42711">
    <property type="entry name" value="ABC TRANSPORTER ATP-BINDING PROTEIN"/>
    <property type="match status" value="1"/>
</dbReference>
<evidence type="ECO:0000256" key="2">
    <source>
        <dbReference type="ARBA" id="ARBA00022448"/>
    </source>
</evidence>
<dbReference type="GO" id="GO:0005524">
    <property type="term" value="F:ATP binding"/>
    <property type="evidence" value="ECO:0007669"/>
    <property type="project" value="UniProtKB-KW"/>
</dbReference>
<keyword evidence="7" id="KW-1185">Reference proteome</keyword>
<keyword evidence="2" id="KW-0813">Transport</keyword>
<dbReference type="GO" id="GO:0016887">
    <property type="term" value="F:ATP hydrolysis activity"/>
    <property type="evidence" value="ECO:0007669"/>
    <property type="project" value="InterPro"/>
</dbReference>
<dbReference type="AlphaFoldDB" id="A0A6A9QL75"/>
<evidence type="ECO:0000259" key="5">
    <source>
        <dbReference type="PROSITE" id="PS50893"/>
    </source>
</evidence>
<protein>
    <submittedName>
        <fullName evidence="6">ATP-binding cassette domain-containing protein</fullName>
    </submittedName>
</protein>
<comment type="similarity">
    <text evidence="1">Belongs to the ABC transporter superfamily.</text>
</comment>
<evidence type="ECO:0000256" key="1">
    <source>
        <dbReference type="ARBA" id="ARBA00005417"/>
    </source>
</evidence>
<organism evidence="6 7">
    <name type="scientific">Sulfuracidifex metallicus DSM 6482 = JCM 9184</name>
    <dbReference type="NCBI Taxonomy" id="523847"/>
    <lineage>
        <taxon>Archaea</taxon>
        <taxon>Thermoproteota</taxon>
        <taxon>Thermoprotei</taxon>
        <taxon>Sulfolobales</taxon>
        <taxon>Sulfolobaceae</taxon>
        <taxon>Sulfuracidifex</taxon>
    </lineage>
</organism>
<gene>
    <name evidence="6" type="ORF">GC250_09930</name>
</gene>
<keyword evidence="3" id="KW-0547">Nucleotide-binding</keyword>
<reference evidence="6 7" key="1">
    <citation type="submission" date="2019-10" db="EMBL/GenBank/DDBJ databases">
        <title>Sequencing and Assembly of Multiple Reported Metal-Biooxidizing Members of the Extremely Thermoacidophilic Archaeal Family Sulfolobaceae.</title>
        <authorList>
            <person name="Counts J.A."/>
            <person name="Kelly R.M."/>
        </authorList>
    </citation>
    <scope>NUCLEOTIDE SEQUENCE [LARGE SCALE GENOMIC DNA]</scope>
    <source>
        <strain evidence="6 7">DSM 6482</strain>
    </source>
</reference>
<dbReference type="PANTHER" id="PTHR42711:SF5">
    <property type="entry name" value="ABC TRANSPORTER ATP-BINDING PROTEIN NATA"/>
    <property type="match status" value="1"/>
</dbReference>
<dbReference type="SUPFAM" id="SSF52540">
    <property type="entry name" value="P-loop containing nucleoside triphosphate hydrolases"/>
    <property type="match status" value="1"/>
</dbReference>
<proteinExistence type="inferred from homology"/>
<feature type="domain" description="ABC transporter" evidence="5">
    <location>
        <begin position="2"/>
        <end position="232"/>
    </location>
</feature>
<evidence type="ECO:0000256" key="3">
    <source>
        <dbReference type="ARBA" id="ARBA00022741"/>
    </source>
</evidence>
<accession>A0A6A9QL75</accession>
<dbReference type="CDD" id="cd03230">
    <property type="entry name" value="ABC_DR_subfamily_A"/>
    <property type="match status" value="1"/>
</dbReference>
<evidence type="ECO:0000256" key="4">
    <source>
        <dbReference type="ARBA" id="ARBA00022840"/>
    </source>
</evidence>
<dbReference type="PROSITE" id="PS50893">
    <property type="entry name" value="ABC_TRANSPORTER_2"/>
    <property type="match status" value="1"/>
</dbReference>
<dbReference type="InterPro" id="IPR003593">
    <property type="entry name" value="AAA+_ATPase"/>
</dbReference>
<keyword evidence="4 6" id="KW-0067">ATP-binding</keyword>
<dbReference type="Proteomes" id="UP000470772">
    <property type="component" value="Unassembled WGS sequence"/>
</dbReference>
<dbReference type="Gene3D" id="3.40.50.300">
    <property type="entry name" value="P-loop containing nucleotide triphosphate hydrolases"/>
    <property type="match status" value="1"/>
</dbReference>
<dbReference type="InterPro" id="IPR027417">
    <property type="entry name" value="P-loop_NTPase"/>
</dbReference>
<evidence type="ECO:0000313" key="7">
    <source>
        <dbReference type="Proteomes" id="UP000470772"/>
    </source>
</evidence>
<dbReference type="Pfam" id="PF00005">
    <property type="entry name" value="ABC_tran"/>
    <property type="match status" value="1"/>
</dbReference>
<dbReference type="RefSeq" id="WP_156017437.1">
    <property type="nucleotide sequence ID" value="NZ_WGGD01000005.1"/>
</dbReference>
<dbReference type="EMBL" id="WGGD01000005">
    <property type="protein sequence ID" value="MUN29746.1"/>
    <property type="molecule type" value="Genomic_DNA"/>
</dbReference>
<name>A0A6A9QL75_SULME</name>
<comment type="caution">
    <text evidence="6">The sequence shown here is derived from an EMBL/GenBank/DDBJ whole genome shotgun (WGS) entry which is preliminary data.</text>
</comment>
<evidence type="ECO:0000313" key="6">
    <source>
        <dbReference type="EMBL" id="MUN29746.1"/>
    </source>
</evidence>
<dbReference type="PROSITE" id="PS00211">
    <property type="entry name" value="ABC_TRANSPORTER_1"/>
    <property type="match status" value="1"/>
</dbReference>